<dbReference type="InterPro" id="IPR036969">
    <property type="entry name" value="Citrate_synthase_sf"/>
</dbReference>
<dbReference type="Gene3D" id="1.10.580.10">
    <property type="entry name" value="Citrate Synthase, domain 1"/>
    <property type="match status" value="1"/>
</dbReference>
<dbReference type="PANTHER" id="PTHR42871:SF1">
    <property type="entry name" value="CITRATE SYNTHASE"/>
    <property type="match status" value="1"/>
</dbReference>
<dbReference type="AlphaFoldDB" id="M5BSZ2"/>
<feature type="region of interest" description="Disordered" evidence="1">
    <location>
        <begin position="1"/>
        <end position="22"/>
    </location>
</feature>
<proteinExistence type="predicted"/>
<feature type="compositionally biased region" description="Polar residues" evidence="1">
    <location>
        <begin position="1"/>
        <end position="14"/>
    </location>
</feature>
<dbReference type="EMBL" id="CAOJ01005127">
    <property type="protein sequence ID" value="CCO29590.1"/>
    <property type="molecule type" value="Genomic_DNA"/>
</dbReference>
<dbReference type="Pfam" id="PF00285">
    <property type="entry name" value="Citrate_synt"/>
    <property type="match status" value="1"/>
</dbReference>
<gene>
    <name evidence="2" type="primary">gltA</name>
    <name evidence="2" type="ORF">BN14_03607</name>
</gene>
<evidence type="ECO:0000256" key="1">
    <source>
        <dbReference type="SAM" id="MobiDB-lite"/>
    </source>
</evidence>
<keyword evidence="2" id="KW-0012">Acyltransferase</keyword>
<dbReference type="PANTHER" id="PTHR42871">
    <property type="entry name" value="CITRATE SYNTHASE"/>
    <property type="match status" value="1"/>
</dbReference>
<sequence length="114" mass="12625">MGKSIPHNTTTESLTVRDERTGKTYSIPITDNTISATAFKAIKAPARPGERPENETERGLRVSDKGFLNTAVIQSEITYIDGDNGILRYRGYPIEQLAEKSTFLEVAYLLIYGA</sequence>
<dbReference type="GO" id="GO:0036440">
    <property type="term" value="F:citrate synthase activity"/>
    <property type="evidence" value="ECO:0007669"/>
    <property type="project" value="UniProtKB-EC"/>
</dbReference>
<keyword evidence="2" id="KW-0808">Transferase</keyword>
<dbReference type="InterPro" id="IPR002020">
    <property type="entry name" value="Citrate_synthase"/>
</dbReference>
<dbReference type="EC" id="2.3.3.1" evidence="2"/>
<organism evidence="2 3">
    <name type="scientific">Thanatephorus cucumeris (strain AG1-IB / isolate 7/3/14)</name>
    <name type="common">Lettuce bottom rot fungus</name>
    <name type="synonym">Rhizoctonia solani</name>
    <dbReference type="NCBI Taxonomy" id="1108050"/>
    <lineage>
        <taxon>Eukaryota</taxon>
        <taxon>Fungi</taxon>
        <taxon>Dikarya</taxon>
        <taxon>Basidiomycota</taxon>
        <taxon>Agaricomycotina</taxon>
        <taxon>Agaricomycetes</taxon>
        <taxon>Cantharellales</taxon>
        <taxon>Ceratobasidiaceae</taxon>
        <taxon>Rhizoctonia</taxon>
        <taxon>Rhizoctonia solani AG-1</taxon>
    </lineage>
</organism>
<dbReference type="InterPro" id="IPR016142">
    <property type="entry name" value="Citrate_synth-like_lrg_a-sub"/>
</dbReference>
<protein>
    <submittedName>
        <fullName evidence="2">Citrate synthase</fullName>
        <ecNumber evidence="2">2.3.3.1</ecNumber>
    </submittedName>
</protein>
<evidence type="ECO:0000313" key="2">
    <source>
        <dbReference type="EMBL" id="CCO29590.1"/>
    </source>
</evidence>
<evidence type="ECO:0000313" key="3">
    <source>
        <dbReference type="Proteomes" id="UP000012065"/>
    </source>
</evidence>
<dbReference type="SUPFAM" id="SSF48256">
    <property type="entry name" value="Citrate synthase"/>
    <property type="match status" value="1"/>
</dbReference>
<reference evidence="2 3" key="1">
    <citation type="journal article" date="2013" name="J. Biotechnol.">
        <title>Establishment and interpretation of the genome sequence of the phytopathogenic fungus Rhizoctonia solani AG1-IB isolate 7/3/14.</title>
        <authorList>
            <person name="Wibberg D.W."/>
            <person name="Jelonek L.J."/>
            <person name="Rupp O.R."/>
            <person name="Hennig M.H."/>
            <person name="Eikmeyer F.E."/>
            <person name="Goesmann A.G."/>
            <person name="Hartmann A.H."/>
            <person name="Borriss R.B."/>
            <person name="Grosch R.G."/>
            <person name="Puehler A.P."/>
            <person name="Schlueter A.S."/>
        </authorList>
    </citation>
    <scope>NUCLEOTIDE SEQUENCE [LARGE SCALE GENOMIC DNA]</scope>
    <source>
        <strain evidence="3">AG1-IB / isolate 7/3/14</strain>
    </source>
</reference>
<dbReference type="Proteomes" id="UP000012065">
    <property type="component" value="Unassembled WGS sequence"/>
</dbReference>
<name>M5BSZ2_THACB</name>
<accession>M5BSZ2</accession>
<comment type="caution">
    <text evidence="2">The sequence shown here is derived from an EMBL/GenBank/DDBJ whole genome shotgun (WGS) entry which is preliminary data.</text>
</comment>
<dbReference type="HOGENOM" id="CLU_2122753_0_0_1"/>